<feature type="transmembrane region" description="Helical" evidence="5">
    <location>
        <begin position="589"/>
        <end position="611"/>
    </location>
</feature>
<keyword evidence="4 5" id="KW-0472">Membrane</keyword>
<dbReference type="WBParaSite" id="MBELARI_LOCUS9562">
    <property type="protein sequence ID" value="MBELARI_LOCUS9562"/>
    <property type="gene ID" value="MBELARI_LOCUS9562"/>
</dbReference>
<protein>
    <submittedName>
        <fullName evidence="9">Uncharacterized protein</fullName>
    </submittedName>
</protein>
<evidence type="ECO:0000313" key="8">
    <source>
        <dbReference type="Proteomes" id="UP000887575"/>
    </source>
</evidence>
<organism evidence="8 9">
    <name type="scientific">Mesorhabditis belari</name>
    <dbReference type="NCBI Taxonomy" id="2138241"/>
    <lineage>
        <taxon>Eukaryota</taxon>
        <taxon>Metazoa</taxon>
        <taxon>Ecdysozoa</taxon>
        <taxon>Nematoda</taxon>
        <taxon>Chromadorea</taxon>
        <taxon>Rhabditida</taxon>
        <taxon>Rhabditina</taxon>
        <taxon>Rhabditomorpha</taxon>
        <taxon>Rhabditoidea</taxon>
        <taxon>Rhabditidae</taxon>
        <taxon>Mesorhabditinae</taxon>
        <taxon>Mesorhabditis</taxon>
    </lineage>
</organism>
<proteinExistence type="predicted"/>
<feature type="domain" description="Neurotransmitter-gated ion-channel transmembrane" evidence="7">
    <location>
        <begin position="595"/>
        <end position="674"/>
    </location>
</feature>
<dbReference type="InterPro" id="IPR036719">
    <property type="entry name" value="Neuro-gated_channel_TM_sf"/>
</dbReference>
<evidence type="ECO:0000256" key="4">
    <source>
        <dbReference type="ARBA" id="ARBA00023136"/>
    </source>
</evidence>
<evidence type="ECO:0000256" key="2">
    <source>
        <dbReference type="ARBA" id="ARBA00022692"/>
    </source>
</evidence>
<dbReference type="InterPro" id="IPR006029">
    <property type="entry name" value="Neurotrans-gated_channel_TM"/>
</dbReference>
<comment type="subcellular location">
    <subcellularLocation>
        <location evidence="1">Membrane</location>
        <topology evidence="1">Multi-pass membrane protein</topology>
    </subcellularLocation>
</comment>
<name>A0AAF3FTL3_9BILA</name>
<evidence type="ECO:0000256" key="3">
    <source>
        <dbReference type="ARBA" id="ARBA00022989"/>
    </source>
</evidence>
<feature type="transmembrane region" description="Helical" evidence="5">
    <location>
        <begin position="247"/>
        <end position="264"/>
    </location>
</feature>
<feature type="domain" description="Neurotransmitter-gated ion-channel ligand-binding" evidence="6">
    <location>
        <begin position="75"/>
        <end position="210"/>
    </location>
</feature>
<dbReference type="InterPro" id="IPR006201">
    <property type="entry name" value="Neur_channel"/>
</dbReference>
<dbReference type="Pfam" id="PF02932">
    <property type="entry name" value="Neur_chan_memb"/>
    <property type="match status" value="1"/>
</dbReference>
<dbReference type="CDD" id="cd18989">
    <property type="entry name" value="LGIC_ECD_cation"/>
    <property type="match status" value="1"/>
</dbReference>
<dbReference type="GO" id="GO:0016020">
    <property type="term" value="C:membrane"/>
    <property type="evidence" value="ECO:0007669"/>
    <property type="project" value="UniProtKB-SubCell"/>
</dbReference>
<dbReference type="PANTHER" id="PTHR18945">
    <property type="entry name" value="NEUROTRANSMITTER GATED ION CHANNEL"/>
    <property type="match status" value="1"/>
</dbReference>
<evidence type="ECO:0000259" key="7">
    <source>
        <dbReference type="Pfam" id="PF02932"/>
    </source>
</evidence>
<evidence type="ECO:0000256" key="5">
    <source>
        <dbReference type="SAM" id="Phobius"/>
    </source>
</evidence>
<dbReference type="CDD" id="cd19051">
    <property type="entry name" value="LGIC_TM_cation"/>
    <property type="match status" value="2"/>
</dbReference>
<dbReference type="SUPFAM" id="SSF90112">
    <property type="entry name" value="Neurotransmitter-gated ion-channel transmembrane pore"/>
    <property type="match status" value="2"/>
</dbReference>
<reference evidence="9" key="1">
    <citation type="submission" date="2024-02" db="UniProtKB">
        <authorList>
            <consortium name="WormBaseParasite"/>
        </authorList>
    </citation>
    <scope>IDENTIFICATION</scope>
</reference>
<evidence type="ECO:0000256" key="1">
    <source>
        <dbReference type="ARBA" id="ARBA00004141"/>
    </source>
</evidence>
<dbReference type="FunFam" id="2.70.170.10:FF:000027">
    <property type="entry name" value="Ligand-Gated ion Channel"/>
    <property type="match status" value="1"/>
</dbReference>
<dbReference type="Gene3D" id="1.20.58.390">
    <property type="entry name" value="Neurotransmitter-gated ion-channel transmembrane domain"/>
    <property type="match status" value="2"/>
</dbReference>
<keyword evidence="8" id="KW-1185">Reference proteome</keyword>
<evidence type="ECO:0000259" key="6">
    <source>
        <dbReference type="Pfam" id="PF02931"/>
    </source>
</evidence>
<evidence type="ECO:0000313" key="9">
    <source>
        <dbReference type="WBParaSite" id="MBELARI_LOCUS9562"/>
    </source>
</evidence>
<dbReference type="Gene3D" id="2.70.170.10">
    <property type="entry name" value="Neurotransmitter-gated ion-channel ligand-binding domain"/>
    <property type="match status" value="2"/>
</dbReference>
<accession>A0AAF3FTL3</accession>
<feature type="transmembrane region" description="Helical" evidence="5">
    <location>
        <begin position="650"/>
        <end position="674"/>
    </location>
</feature>
<dbReference type="InterPro" id="IPR006202">
    <property type="entry name" value="Neur_chan_lig-bd"/>
</dbReference>
<dbReference type="Pfam" id="PF02931">
    <property type="entry name" value="Neur_chan_LBD"/>
    <property type="match status" value="2"/>
</dbReference>
<dbReference type="GO" id="GO:0004888">
    <property type="term" value="F:transmembrane signaling receptor activity"/>
    <property type="evidence" value="ECO:0007669"/>
    <property type="project" value="InterPro"/>
</dbReference>
<keyword evidence="3 5" id="KW-1133">Transmembrane helix</keyword>
<dbReference type="InterPro" id="IPR018000">
    <property type="entry name" value="Neurotransmitter_ion_chnl_CS"/>
</dbReference>
<feature type="transmembrane region" description="Helical" evidence="5">
    <location>
        <begin position="213"/>
        <end position="235"/>
    </location>
</feature>
<dbReference type="SUPFAM" id="SSF63712">
    <property type="entry name" value="Nicotinic receptor ligand binding domain-like"/>
    <property type="match status" value="2"/>
</dbReference>
<feature type="transmembrane region" description="Helical" evidence="5">
    <location>
        <begin position="276"/>
        <end position="297"/>
    </location>
</feature>
<feature type="domain" description="Neurotransmitter-gated ion-channel ligand-binding" evidence="6">
    <location>
        <begin position="374"/>
        <end position="586"/>
    </location>
</feature>
<dbReference type="Proteomes" id="UP000887575">
    <property type="component" value="Unassembled WGS sequence"/>
</dbReference>
<dbReference type="InterPro" id="IPR038050">
    <property type="entry name" value="Neuro_actylchol_rec"/>
</dbReference>
<sequence>MSCAEYSNYLNAVNGLYEELFTTRIYNKILSPIYERMPEDFEKSSTPRFNVKIDLTYLKIFSLDAETQVMSSCLETILKIWVNIDAVWVPENEIGNSRALDLVYPDNTRTVVVHADGTIRMANIYYSEVSCTMNVSIFPFDRQMCEIGYMAFSYEWKYISMTGQNLFFDYDYAGNGEWKVTNVSVDRYHYGPDGPYRMDVLAFHIHLSRVPHFYIYVIAVPCFILTLLGVVGMFWTPNVVEEQLAKLSIGLTSLVSITVLLDMVSQAIPKTEQFPLLGIYVVVSVVITSVACVVVVGCTTKHKEKEENVTRMFKNVECKKERSTCSKLFDLLTSQHVFFQILFQIFVVKSAAQTIDYTRFGGNAIYSDFLNNSTKLYNEIFTTRNYNKNQSPVFERMPDNFTESPVSRFNVNILLWYLRIFELDAQSQILSLCIEVIFTWQDLRLAWDPQDYAGIEQMWTNVDSVWFPENEIGDAKNLQLVHPDQQRTVQISYNGTVRAPFLYYAETSCNVRVATFPFDHQICQVAFMVFTYGYKYVSMSGDIYEKLVPQSNGEWEIINVTVETSTYGAGAEMMDLLAFTIRMNRVPHYYIYVIAIPCFILTLLSIIGMFWTPNCREEQIAKLSIGLTSLISMTVLIDMVSGAIPKTSTFPLLGIYVVVCVGITAFASVFVVAFCQERREMEKCAKMTDDFFFNLRSVE</sequence>
<keyword evidence="2 5" id="KW-0812">Transmembrane</keyword>
<dbReference type="AlphaFoldDB" id="A0AAF3FTL3"/>
<dbReference type="PROSITE" id="PS00236">
    <property type="entry name" value="NEUROTR_ION_CHANNEL"/>
    <property type="match status" value="2"/>
</dbReference>
<dbReference type="InterPro" id="IPR036734">
    <property type="entry name" value="Neur_chan_lig-bd_sf"/>
</dbReference>
<dbReference type="GO" id="GO:0005230">
    <property type="term" value="F:extracellular ligand-gated monoatomic ion channel activity"/>
    <property type="evidence" value="ECO:0007669"/>
    <property type="project" value="InterPro"/>
</dbReference>